<comment type="caution">
    <text evidence="3">The sequence shown here is derived from an EMBL/GenBank/DDBJ whole genome shotgun (WGS) entry which is preliminary data.</text>
</comment>
<evidence type="ECO:0000259" key="2">
    <source>
        <dbReference type="SMART" id="SM00382"/>
    </source>
</evidence>
<feature type="compositionally biased region" description="Polar residues" evidence="1">
    <location>
        <begin position="37"/>
        <end position="48"/>
    </location>
</feature>
<sequence length="764" mass="88232">MPHTILRPFNILAYLQPRIKDIIGNLKRKLDDDGTTAPASTEESTPMVESQGRLRSEPPEDSSNPDVSLDIASQTGMDDRATLSHLECYAKFVDDDIISLYDSFNGTSRKRKNIIDLPLYPLRFASDAERLRDDFTSQGKMFQSLIKEPRLHYEGWSIPPELQEEPSDPDVSRRNPISRKHQKRSAPEHIEGPVIIDYEEAFNHHPLWKPRFLIPDEADRVDWTWEEVELSIMHWADKKERELLYEIKEPYLSRDTTLVMQRNEYVAKNQAIIRSRDGSLTKVDDEDIILLPRRLIAYTLRDRKFVALDVLSLRNLDNQPDIFSELKINLEHRRIILSLVKAHFESRKMQKEKPFMSLNQDLVYGKGSGLFILLHGVPGVGKTATAEAIAQYYKKPLFSITCGNLGLGPSEVEAELKEVFRLAHLWDCVLLLDKVDVFLARRDISSLKRNALVSVFLRVLEYYSGILFLTTNRVGTIDEAFKFRIHLSLYYERLTVTQTRAIFKANIKRLKAIEEQKEEHLEHTILKEARLVINEGAIMEFAESHWDNTARHSRWNGRQIRNAFQIVASLARYDMDAKHDTNEISKRKIAPVLDDKQFKLVSNVIKRFDKYFTQVRGGNDEEVALLDGIRDDSIREKDLLLTRLAHEPPTRKDKGSSRHRKATARYEDARNQDNWTSPKSSRRKPHGFEDEPVESRLEKSRPISGRASKLKSSSPRGSTSQRLSRKRHGQAEDSSSDELSIARGSESDVTRSEDRSARYEDEEF</sequence>
<dbReference type="PANTHER" id="PTHR46411:SF3">
    <property type="entry name" value="AAA+ ATPASE DOMAIN-CONTAINING PROTEIN"/>
    <property type="match status" value="1"/>
</dbReference>
<feature type="region of interest" description="Disordered" evidence="1">
    <location>
        <begin position="159"/>
        <end position="187"/>
    </location>
</feature>
<evidence type="ECO:0000256" key="1">
    <source>
        <dbReference type="SAM" id="MobiDB-lite"/>
    </source>
</evidence>
<dbReference type="Gene3D" id="3.40.50.300">
    <property type="entry name" value="P-loop containing nucleotide triphosphate hydrolases"/>
    <property type="match status" value="1"/>
</dbReference>
<protein>
    <submittedName>
        <fullName evidence="3">P-loop containing nucleoside triphosphate hydrolase protein</fullName>
    </submittedName>
</protein>
<dbReference type="AlphaFoldDB" id="A0AA40B8Z5"/>
<proteinExistence type="predicted"/>
<dbReference type="EMBL" id="JAUKUA010000001">
    <property type="protein sequence ID" value="KAK0729849.1"/>
    <property type="molecule type" value="Genomic_DNA"/>
</dbReference>
<dbReference type="InterPro" id="IPR003593">
    <property type="entry name" value="AAA+_ATPase"/>
</dbReference>
<dbReference type="GO" id="GO:0016887">
    <property type="term" value="F:ATP hydrolysis activity"/>
    <property type="evidence" value="ECO:0007669"/>
    <property type="project" value="InterPro"/>
</dbReference>
<evidence type="ECO:0000313" key="4">
    <source>
        <dbReference type="Proteomes" id="UP001172102"/>
    </source>
</evidence>
<dbReference type="InterPro" id="IPR003959">
    <property type="entry name" value="ATPase_AAA_core"/>
</dbReference>
<name>A0AA40B8Z5_9PEZI</name>
<feature type="domain" description="AAA+ ATPase" evidence="2">
    <location>
        <begin position="368"/>
        <end position="495"/>
    </location>
</feature>
<dbReference type="PANTHER" id="PTHR46411">
    <property type="entry name" value="FAMILY ATPASE, PUTATIVE-RELATED"/>
    <property type="match status" value="1"/>
</dbReference>
<feature type="compositionally biased region" description="Polar residues" evidence="1">
    <location>
        <begin position="61"/>
        <end position="71"/>
    </location>
</feature>
<dbReference type="SUPFAM" id="SSF52540">
    <property type="entry name" value="P-loop containing nucleoside triphosphate hydrolases"/>
    <property type="match status" value="1"/>
</dbReference>
<feature type="region of interest" description="Disordered" evidence="1">
    <location>
        <begin position="641"/>
        <end position="764"/>
    </location>
</feature>
<accession>A0AA40B8Z5</accession>
<feature type="region of interest" description="Disordered" evidence="1">
    <location>
        <begin position="30"/>
        <end position="71"/>
    </location>
</feature>
<feature type="compositionally biased region" description="Basic and acidic residues" evidence="1">
    <location>
        <begin position="686"/>
        <end position="701"/>
    </location>
</feature>
<dbReference type="GO" id="GO:0005524">
    <property type="term" value="F:ATP binding"/>
    <property type="evidence" value="ECO:0007669"/>
    <property type="project" value="InterPro"/>
</dbReference>
<gene>
    <name evidence="3" type="ORF">B0H67DRAFT_638420</name>
</gene>
<evidence type="ECO:0000313" key="3">
    <source>
        <dbReference type="EMBL" id="KAK0729849.1"/>
    </source>
</evidence>
<dbReference type="InterPro" id="IPR027417">
    <property type="entry name" value="P-loop_NTPase"/>
</dbReference>
<keyword evidence="4" id="KW-1185">Reference proteome</keyword>
<dbReference type="InterPro" id="IPR056599">
    <property type="entry name" value="AAA_lid_fung"/>
</dbReference>
<feature type="compositionally biased region" description="Basic and acidic residues" evidence="1">
    <location>
        <begin position="745"/>
        <end position="764"/>
    </location>
</feature>
<dbReference type="Proteomes" id="UP001172102">
    <property type="component" value="Unassembled WGS sequence"/>
</dbReference>
<organism evidence="3 4">
    <name type="scientific">Lasiosphaeris hirsuta</name>
    <dbReference type="NCBI Taxonomy" id="260670"/>
    <lineage>
        <taxon>Eukaryota</taxon>
        <taxon>Fungi</taxon>
        <taxon>Dikarya</taxon>
        <taxon>Ascomycota</taxon>
        <taxon>Pezizomycotina</taxon>
        <taxon>Sordariomycetes</taxon>
        <taxon>Sordariomycetidae</taxon>
        <taxon>Sordariales</taxon>
        <taxon>Lasiosphaeriaceae</taxon>
        <taxon>Lasiosphaeris</taxon>
    </lineage>
</organism>
<dbReference type="Pfam" id="PF00004">
    <property type="entry name" value="AAA"/>
    <property type="match status" value="1"/>
</dbReference>
<dbReference type="Pfam" id="PF23232">
    <property type="entry name" value="AAA_lid_13"/>
    <property type="match status" value="1"/>
</dbReference>
<keyword evidence="3" id="KW-0378">Hydrolase</keyword>
<reference evidence="3" key="1">
    <citation type="submission" date="2023-06" db="EMBL/GenBank/DDBJ databases">
        <title>Genome-scale phylogeny and comparative genomics of the fungal order Sordariales.</title>
        <authorList>
            <consortium name="Lawrence Berkeley National Laboratory"/>
            <person name="Hensen N."/>
            <person name="Bonometti L."/>
            <person name="Westerberg I."/>
            <person name="Brannstrom I.O."/>
            <person name="Guillou S."/>
            <person name="Cros-Aarteil S."/>
            <person name="Calhoun S."/>
            <person name="Haridas S."/>
            <person name="Kuo A."/>
            <person name="Mondo S."/>
            <person name="Pangilinan J."/>
            <person name="Riley R."/>
            <person name="Labutti K."/>
            <person name="Andreopoulos B."/>
            <person name="Lipzen A."/>
            <person name="Chen C."/>
            <person name="Yanf M."/>
            <person name="Daum C."/>
            <person name="Ng V."/>
            <person name="Clum A."/>
            <person name="Steindorff A."/>
            <person name="Ohm R."/>
            <person name="Martin F."/>
            <person name="Silar P."/>
            <person name="Natvig D."/>
            <person name="Lalanne C."/>
            <person name="Gautier V."/>
            <person name="Ament-Velasquez S.L."/>
            <person name="Kruys A."/>
            <person name="Hutchinson M.I."/>
            <person name="Powell A.J."/>
            <person name="Barry K."/>
            <person name="Miller A.N."/>
            <person name="Grigoriev I.V."/>
            <person name="Debuchy R."/>
            <person name="Gladieux P."/>
            <person name="Thoren M.H."/>
            <person name="Johannesson H."/>
        </authorList>
    </citation>
    <scope>NUCLEOTIDE SEQUENCE</scope>
    <source>
        <strain evidence="3">SMH4607-1</strain>
    </source>
</reference>
<feature type="compositionally biased region" description="Basic and acidic residues" evidence="1">
    <location>
        <begin position="641"/>
        <end position="656"/>
    </location>
</feature>
<dbReference type="SMART" id="SM00382">
    <property type="entry name" value="AAA"/>
    <property type="match status" value="1"/>
</dbReference>
<dbReference type="CDD" id="cd19481">
    <property type="entry name" value="RecA-like_protease"/>
    <property type="match status" value="1"/>
</dbReference>
<feature type="compositionally biased region" description="Polar residues" evidence="1">
    <location>
        <begin position="710"/>
        <end position="722"/>
    </location>
</feature>